<sequence>MSTKLNWIKEAFSREVHLMENGAEVGRLHRAVFERDVDASLHDVQLRFDVRGFLIHSVNVHDLKAGDRIIGTLTFHFGKRAELTLENGTVYTWKRHNVLMREWEMIREGATDADDQEVVSYTLTRKFLADHGDIRVDLPSPEADIVVLAGLFIRNYFQRRRRAAAAAA</sequence>
<name>A0ABX0QKW9_9BACT</name>
<reference evidence="2" key="2">
    <citation type="submission" date="2023-07" db="EMBL/GenBank/DDBJ databases">
        <authorList>
            <person name="Jung D.-H."/>
        </authorList>
    </citation>
    <scope>NUCLEOTIDE SEQUENCE [LARGE SCALE GENOMIC DNA]</scope>
    <source>
        <strain evidence="2">JA-25</strain>
    </source>
</reference>
<organism evidence="1 2">
    <name type="scientific">Fibrivirga algicola</name>
    <dbReference type="NCBI Taxonomy" id="2950420"/>
    <lineage>
        <taxon>Bacteria</taxon>
        <taxon>Pseudomonadati</taxon>
        <taxon>Bacteroidota</taxon>
        <taxon>Cytophagia</taxon>
        <taxon>Cytophagales</taxon>
        <taxon>Spirosomataceae</taxon>
        <taxon>Fibrivirga</taxon>
    </lineage>
</organism>
<accession>A0ABX0QKW9</accession>
<reference evidence="2" key="1">
    <citation type="submission" date="2019-09" db="EMBL/GenBank/DDBJ databases">
        <authorList>
            <person name="Jung D.-H."/>
        </authorList>
    </citation>
    <scope>NUCLEOTIDE SEQUENCE [LARGE SCALE GENOMIC DNA]</scope>
    <source>
        <strain evidence="2">JA-25</strain>
    </source>
</reference>
<proteinExistence type="predicted"/>
<keyword evidence="2" id="KW-1185">Reference proteome</keyword>
<comment type="caution">
    <text evidence="1">The sequence shown here is derived from an EMBL/GenBank/DDBJ whole genome shotgun (WGS) entry which is preliminary data.</text>
</comment>
<dbReference type="EMBL" id="WAEL01000010">
    <property type="protein sequence ID" value="NID13074.1"/>
    <property type="molecule type" value="Genomic_DNA"/>
</dbReference>
<dbReference type="Proteomes" id="UP000606008">
    <property type="component" value="Unassembled WGS sequence"/>
</dbReference>
<gene>
    <name evidence="1" type="ORF">F7231_23075</name>
</gene>
<evidence type="ECO:0000313" key="2">
    <source>
        <dbReference type="Proteomes" id="UP000606008"/>
    </source>
</evidence>
<dbReference type="RefSeq" id="WP_085412583.1">
    <property type="nucleotide sequence ID" value="NZ_WAEL01000010.1"/>
</dbReference>
<evidence type="ECO:0000313" key="1">
    <source>
        <dbReference type="EMBL" id="NID13074.1"/>
    </source>
</evidence>
<protein>
    <submittedName>
        <fullName evidence="1">Uncharacterized protein</fullName>
    </submittedName>
</protein>